<sequence length="555" mass="60202">MKVVIDFLQKNPSVAIFFCLALGYLIGKFKYKSFSLGSTVGTLIIGLIIGQFGLFKVSPIVKNIFFSFFIFTIGYEVGPAFINSLKKSGIKLVIHSVFFSIVAFAVAMICFKVFKVTAGEGAGIIAGSLTQSAVIGTSASAISSLDISSIQKTAMESKVAIAYAITYVFGTVGVLIFLKNIAPMLLGVNLKEETKKMIEKIHFKGDATDDSSIMSNIRIRSFLVGDESEYIGKTVGEIEKSFNNKLTIEKIFNDEEEVKFNLDTMISKGEYITLIGTLTEMIEASQANLLETSDEKYRNVTLKKSEIILTKEFNIKNLNDLYKNNIMLVSVKRNGKTIEDETQMRNGDILTVVGPIHALAKIIKEFGYVKDTGSETDVSYLTFGIIAGVLFGTLALTIHDVPLTLGSGGGALFSGLLFGWYQNKHPHFGEIPSSTRWFLKSIGLNLFIAVVGLEAGAAFVPALKSMGFEILLIGVLVSMIPHILSLYFGKYALKLEPVDIIGSLCGAGTITAALNAITEENGSSIFALSYTPSYAVGNILITIMGPLSIALLYVK</sequence>
<dbReference type="PANTHER" id="PTHR30445">
    <property type="entry name" value="K(+)_H(+) ANTIPORTER SUBUNIT KHTT"/>
    <property type="match status" value="1"/>
</dbReference>
<dbReference type="Proteomes" id="UP000095563">
    <property type="component" value="Unassembled WGS sequence"/>
</dbReference>
<evidence type="ECO:0000313" key="11">
    <source>
        <dbReference type="Proteomes" id="UP000095563"/>
    </source>
</evidence>
<dbReference type="InterPro" id="IPR006512">
    <property type="entry name" value="YidE_YbjL"/>
</dbReference>
<evidence type="ECO:0000256" key="7">
    <source>
        <dbReference type="ARBA" id="ARBA00023136"/>
    </source>
</evidence>
<name>A0A174T442_9CLOT</name>
<evidence type="ECO:0000256" key="5">
    <source>
        <dbReference type="ARBA" id="ARBA00022692"/>
    </source>
</evidence>
<keyword evidence="4" id="KW-1003">Cell membrane</keyword>
<feature type="domain" description="YidE/YbjL duplication" evidence="9">
    <location>
        <begin position="15"/>
        <end position="181"/>
    </location>
</feature>
<dbReference type="SUPFAM" id="SSF116726">
    <property type="entry name" value="TrkA C-terminal domain-like"/>
    <property type="match status" value="2"/>
</dbReference>
<feature type="transmembrane region" description="Helical" evidence="8">
    <location>
        <begin position="64"/>
        <end position="85"/>
    </location>
</feature>
<feature type="domain" description="YidE/YbjL duplication" evidence="9">
    <location>
        <begin position="381"/>
        <end position="547"/>
    </location>
</feature>
<dbReference type="GO" id="GO:0022857">
    <property type="term" value="F:transmembrane transporter activity"/>
    <property type="evidence" value="ECO:0007669"/>
    <property type="project" value="InterPro"/>
</dbReference>
<keyword evidence="5 8" id="KW-0812">Transmembrane</keyword>
<feature type="transmembrane region" description="Helical" evidence="8">
    <location>
        <begin position="378"/>
        <end position="398"/>
    </location>
</feature>
<keyword evidence="7 8" id="KW-0472">Membrane</keyword>
<dbReference type="NCBIfam" id="TIGR01625">
    <property type="entry name" value="YidE_YbjL_dupl"/>
    <property type="match status" value="1"/>
</dbReference>
<dbReference type="Pfam" id="PF06826">
    <property type="entry name" value="Asp-Al_Ex"/>
    <property type="match status" value="2"/>
</dbReference>
<dbReference type="GO" id="GO:0006813">
    <property type="term" value="P:potassium ion transport"/>
    <property type="evidence" value="ECO:0007669"/>
    <property type="project" value="InterPro"/>
</dbReference>
<comment type="subcellular location">
    <subcellularLocation>
        <location evidence="1">Cell membrane</location>
        <topology evidence="1">Multi-pass membrane protein</topology>
    </subcellularLocation>
</comment>
<feature type="transmembrane region" description="Helical" evidence="8">
    <location>
        <begin position="466"/>
        <end position="488"/>
    </location>
</feature>
<evidence type="ECO:0000256" key="4">
    <source>
        <dbReference type="ARBA" id="ARBA00022475"/>
    </source>
</evidence>
<evidence type="ECO:0000256" key="2">
    <source>
        <dbReference type="ARBA" id="ARBA00009854"/>
    </source>
</evidence>
<dbReference type="NCBIfam" id="TIGR03802">
    <property type="entry name" value="Asp_Ala_antiprt"/>
    <property type="match status" value="1"/>
</dbReference>
<keyword evidence="3" id="KW-0813">Transport</keyword>
<dbReference type="PANTHER" id="PTHR30445:SF9">
    <property type="match status" value="1"/>
</dbReference>
<keyword evidence="6 8" id="KW-1133">Transmembrane helix</keyword>
<dbReference type="InterPro" id="IPR022457">
    <property type="entry name" value="Asp_Ala_antiprt"/>
</dbReference>
<proteinExistence type="inferred from homology"/>
<feature type="transmembrane region" description="Helical" evidence="8">
    <location>
        <begin position="404"/>
        <end position="421"/>
    </location>
</feature>
<evidence type="ECO:0000256" key="6">
    <source>
        <dbReference type="ARBA" id="ARBA00022989"/>
    </source>
</evidence>
<evidence type="ECO:0000256" key="1">
    <source>
        <dbReference type="ARBA" id="ARBA00004651"/>
    </source>
</evidence>
<feature type="transmembrane region" description="Helical" evidence="8">
    <location>
        <begin position="442"/>
        <end position="460"/>
    </location>
</feature>
<gene>
    <name evidence="10" type="ORF">ERS852568_01626</name>
</gene>
<feature type="transmembrane region" description="Helical" evidence="8">
    <location>
        <begin position="533"/>
        <end position="554"/>
    </location>
</feature>
<feature type="transmembrane region" description="Helical" evidence="8">
    <location>
        <begin position="12"/>
        <end position="27"/>
    </location>
</feature>
<protein>
    <submittedName>
        <fullName evidence="10">Putative permease</fullName>
    </submittedName>
</protein>
<dbReference type="AlphaFoldDB" id="A0A174T442"/>
<accession>A0A174T442</accession>
<organism evidence="10 11">
    <name type="scientific">Clostridium baratii</name>
    <dbReference type="NCBI Taxonomy" id="1561"/>
    <lineage>
        <taxon>Bacteria</taxon>
        <taxon>Bacillati</taxon>
        <taxon>Bacillota</taxon>
        <taxon>Clostridia</taxon>
        <taxon>Eubacteriales</taxon>
        <taxon>Clostridiaceae</taxon>
        <taxon>Clostridium</taxon>
    </lineage>
</organism>
<evidence type="ECO:0000313" key="10">
    <source>
        <dbReference type="EMBL" id="CUQ02887.1"/>
    </source>
</evidence>
<dbReference type="InterPro" id="IPR036721">
    <property type="entry name" value="RCK_C_sf"/>
</dbReference>
<dbReference type="InterPro" id="IPR050144">
    <property type="entry name" value="AAE_transporter"/>
</dbReference>
<evidence type="ECO:0000256" key="3">
    <source>
        <dbReference type="ARBA" id="ARBA00022448"/>
    </source>
</evidence>
<dbReference type="RefSeq" id="WP_055207548.1">
    <property type="nucleotide sequence ID" value="NZ_CZBO01000002.1"/>
</dbReference>
<feature type="transmembrane region" description="Helical" evidence="8">
    <location>
        <begin position="160"/>
        <end position="178"/>
    </location>
</feature>
<evidence type="ECO:0000259" key="9">
    <source>
        <dbReference type="Pfam" id="PF06826"/>
    </source>
</evidence>
<dbReference type="GO" id="GO:0005886">
    <property type="term" value="C:plasma membrane"/>
    <property type="evidence" value="ECO:0007669"/>
    <property type="project" value="UniProtKB-SubCell"/>
</dbReference>
<reference evidence="10 11" key="1">
    <citation type="submission" date="2015-09" db="EMBL/GenBank/DDBJ databases">
        <authorList>
            <consortium name="Pathogen Informatics"/>
        </authorList>
    </citation>
    <scope>NUCLEOTIDE SEQUENCE [LARGE SCALE GENOMIC DNA]</scope>
    <source>
        <strain evidence="10 11">2789STDY5834956</strain>
    </source>
</reference>
<comment type="similarity">
    <text evidence="2">Belongs to the AAE transporter (TC 2.A.81) family.</text>
</comment>
<feature type="transmembrane region" description="Helical" evidence="8">
    <location>
        <begin position="500"/>
        <end position="518"/>
    </location>
</feature>
<evidence type="ECO:0000256" key="8">
    <source>
        <dbReference type="SAM" id="Phobius"/>
    </source>
</evidence>
<dbReference type="EMBL" id="CZBO01000002">
    <property type="protein sequence ID" value="CUQ02887.1"/>
    <property type="molecule type" value="Genomic_DNA"/>
</dbReference>
<feature type="transmembrane region" description="Helical" evidence="8">
    <location>
        <begin position="34"/>
        <end position="52"/>
    </location>
</feature>
<feature type="transmembrane region" description="Helical" evidence="8">
    <location>
        <begin position="92"/>
        <end position="114"/>
    </location>
</feature>